<evidence type="ECO:0000256" key="1">
    <source>
        <dbReference type="SAM" id="MobiDB-lite"/>
    </source>
</evidence>
<dbReference type="STRING" id="27835.A0A0N4XTA2"/>
<reference evidence="2 3" key="2">
    <citation type="submission" date="2018-11" db="EMBL/GenBank/DDBJ databases">
        <authorList>
            <consortium name="Pathogen Informatics"/>
        </authorList>
    </citation>
    <scope>NUCLEOTIDE SEQUENCE [LARGE SCALE GENOMIC DNA]</scope>
</reference>
<dbReference type="EMBL" id="UYSL01019760">
    <property type="protein sequence ID" value="VDL69401.1"/>
    <property type="molecule type" value="Genomic_DNA"/>
</dbReference>
<dbReference type="PANTHER" id="PTHR12585:SF69">
    <property type="entry name" value="FI11703P"/>
    <property type="match status" value="1"/>
</dbReference>
<dbReference type="PANTHER" id="PTHR12585">
    <property type="entry name" value="SCC1 / RAD21 FAMILY MEMBER"/>
    <property type="match status" value="1"/>
</dbReference>
<dbReference type="AlphaFoldDB" id="A0A0N4XTA2"/>
<dbReference type="InterPro" id="IPR049589">
    <property type="entry name" value="NXP1_M-like"/>
</dbReference>
<evidence type="ECO:0000313" key="2">
    <source>
        <dbReference type="EMBL" id="VDL69401.1"/>
    </source>
</evidence>
<evidence type="ECO:0000313" key="3">
    <source>
        <dbReference type="Proteomes" id="UP000271162"/>
    </source>
</evidence>
<dbReference type="CDD" id="cd21792">
    <property type="entry name" value="Rad21_Rec8_M_NXP1-like"/>
    <property type="match status" value="1"/>
</dbReference>
<dbReference type="Proteomes" id="UP000271162">
    <property type="component" value="Unassembled WGS sequence"/>
</dbReference>
<dbReference type="InterPro" id="IPR039781">
    <property type="entry name" value="Rad21/Rec8-like"/>
</dbReference>
<dbReference type="GO" id="GO:0003682">
    <property type="term" value="F:chromatin binding"/>
    <property type="evidence" value="ECO:0007669"/>
    <property type="project" value="TreeGrafter"/>
</dbReference>
<dbReference type="GO" id="GO:0007062">
    <property type="term" value="P:sister chromatid cohesion"/>
    <property type="evidence" value="ECO:0007669"/>
    <property type="project" value="InterPro"/>
</dbReference>
<reference evidence="4" key="1">
    <citation type="submission" date="2017-02" db="UniProtKB">
        <authorList>
            <consortium name="WormBaseParasite"/>
        </authorList>
    </citation>
    <scope>IDENTIFICATION</scope>
</reference>
<sequence>MHGDHTAAENNDDLQLGAAANNLGGEIPESFTLEPLEAGALDRQQERRRRRRRLIIDDQKNIGGEEMKANMADYSDTLQPLDLAPPTRRLMRMKESGIVEKLFHLPGCNFMKAKPLVRVITLSL</sequence>
<name>A0A0N4XTA2_NIPBR</name>
<proteinExistence type="predicted"/>
<gene>
    <name evidence="2" type="ORF">NBR_LOCUS5812</name>
</gene>
<keyword evidence="3" id="KW-1185">Reference proteome</keyword>
<evidence type="ECO:0000313" key="4">
    <source>
        <dbReference type="WBParaSite" id="NBR_0000581101-mRNA-1"/>
    </source>
</evidence>
<dbReference type="WBParaSite" id="NBR_0000581101-mRNA-1">
    <property type="protein sequence ID" value="NBR_0000581101-mRNA-1"/>
    <property type="gene ID" value="NBR_0000581101"/>
</dbReference>
<dbReference type="OMA" id="ISIGHER"/>
<accession>A0A0N4XTA2</accession>
<dbReference type="GO" id="GO:0008278">
    <property type="term" value="C:cohesin complex"/>
    <property type="evidence" value="ECO:0007669"/>
    <property type="project" value="InterPro"/>
</dbReference>
<dbReference type="GO" id="GO:1990414">
    <property type="term" value="P:replication-born double-strand break repair via sister chromatid exchange"/>
    <property type="evidence" value="ECO:0007669"/>
    <property type="project" value="TreeGrafter"/>
</dbReference>
<organism evidence="4">
    <name type="scientific">Nippostrongylus brasiliensis</name>
    <name type="common">Rat hookworm</name>
    <dbReference type="NCBI Taxonomy" id="27835"/>
    <lineage>
        <taxon>Eukaryota</taxon>
        <taxon>Metazoa</taxon>
        <taxon>Ecdysozoa</taxon>
        <taxon>Nematoda</taxon>
        <taxon>Chromadorea</taxon>
        <taxon>Rhabditida</taxon>
        <taxon>Rhabditina</taxon>
        <taxon>Rhabditomorpha</taxon>
        <taxon>Strongyloidea</taxon>
        <taxon>Heligmosomidae</taxon>
        <taxon>Nippostrongylus</taxon>
    </lineage>
</organism>
<protein>
    <submittedName>
        <fullName evidence="2 4">Uncharacterized protein</fullName>
    </submittedName>
</protein>
<feature type="region of interest" description="Disordered" evidence="1">
    <location>
        <begin position="1"/>
        <end position="21"/>
    </location>
</feature>